<keyword evidence="1" id="KW-0812">Transmembrane</keyword>
<name>A0A9W4XDJ5_9PLEO</name>
<dbReference type="AlphaFoldDB" id="A0A9W4XDJ5"/>
<gene>
    <name evidence="2" type="ORF">PDIGIT_LOCUS918</name>
</gene>
<evidence type="ECO:0000313" key="2">
    <source>
        <dbReference type="EMBL" id="CAI6249637.1"/>
    </source>
</evidence>
<keyword evidence="1" id="KW-1133">Transmembrane helix</keyword>
<reference evidence="2" key="1">
    <citation type="submission" date="2023-01" db="EMBL/GenBank/DDBJ databases">
        <authorList>
            <person name="Van Ghelder C."/>
            <person name="Rancurel C."/>
        </authorList>
    </citation>
    <scope>NUCLEOTIDE SEQUENCE</scope>
    <source>
        <strain evidence="2">CNCM I-4278</strain>
    </source>
</reference>
<sequence>MSMGGKVAVCFPLGQGNSLILGLPLSNLTMLIIAVLGVFGPQCIENPSP</sequence>
<proteinExistence type="predicted"/>
<evidence type="ECO:0000256" key="1">
    <source>
        <dbReference type="SAM" id="Phobius"/>
    </source>
</evidence>
<dbReference type="EMBL" id="CAOQHR010000001">
    <property type="protein sequence ID" value="CAI6249637.1"/>
    <property type="molecule type" value="Genomic_DNA"/>
</dbReference>
<keyword evidence="3" id="KW-1185">Reference proteome</keyword>
<feature type="transmembrane region" description="Helical" evidence="1">
    <location>
        <begin position="20"/>
        <end position="39"/>
    </location>
</feature>
<keyword evidence="1" id="KW-0472">Membrane</keyword>
<comment type="caution">
    <text evidence="2">The sequence shown here is derived from an EMBL/GenBank/DDBJ whole genome shotgun (WGS) entry which is preliminary data.</text>
</comment>
<accession>A0A9W4XDJ5</accession>
<organism evidence="2 3">
    <name type="scientific">Periconia digitata</name>
    <dbReference type="NCBI Taxonomy" id="1303443"/>
    <lineage>
        <taxon>Eukaryota</taxon>
        <taxon>Fungi</taxon>
        <taxon>Dikarya</taxon>
        <taxon>Ascomycota</taxon>
        <taxon>Pezizomycotina</taxon>
        <taxon>Dothideomycetes</taxon>
        <taxon>Pleosporomycetidae</taxon>
        <taxon>Pleosporales</taxon>
        <taxon>Massarineae</taxon>
        <taxon>Periconiaceae</taxon>
        <taxon>Periconia</taxon>
    </lineage>
</organism>
<evidence type="ECO:0000313" key="3">
    <source>
        <dbReference type="Proteomes" id="UP001152607"/>
    </source>
</evidence>
<protein>
    <submittedName>
        <fullName evidence="2">Uncharacterized protein</fullName>
    </submittedName>
</protein>
<dbReference type="Proteomes" id="UP001152607">
    <property type="component" value="Unassembled WGS sequence"/>
</dbReference>